<dbReference type="Proteomes" id="UP001596031">
    <property type="component" value="Unassembled WGS sequence"/>
</dbReference>
<evidence type="ECO:0000313" key="1">
    <source>
        <dbReference type="EMBL" id="MFC5509866.1"/>
    </source>
</evidence>
<sequence>MKIRAKMAGGFAGIERCVELDTACRPDGQALEALVRQADFFGPAPTSAVGSDLPRWEITVEDGERCHSVRLLDDGALNAAGWPALLAHLRTLG</sequence>
<dbReference type="Pfam" id="PF20242">
    <property type="entry name" value="Emfourin"/>
    <property type="match status" value="1"/>
</dbReference>
<comment type="caution">
    <text evidence="1">The sequence shown here is derived from an EMBL/GenBank/DDBJ whole genome shotgun (WGS) entry which is preliminary data.</text>
</comment>
<gene>
    <name evidence="1" type="ORF">ACFPOU_01845</name>
</gene>
<reference evidence="2" key="1">
    <citation type="journal article" date="2019" name="Int. J. Syst. Evol. Microbiol.">
        <title>The Global Catalogue of Microorganisms (GCM) 10K type strain sequencing project: providing services to taxonomists for standard genome sequencing and annotation.</title>
        <authorList>
            <consortium name="The Broad Institute Genomics Platform"/>
            <consortium name="The Broad Institute Genome Sequencing Center for Infectious Disease"/>
            <person name="Wu L."/>
            <person name="Ma J."/>
        </authorList>
    </citation>
    <scope>NUCLEOTIDE SEQUENCE [LARGE SCALE GENOMIC DNA]</scope>
    <source>
        <strain evidence="2">CCUG 38813</strain>
    </source>
</reference>
<keyword evidence="2" id="KW-1185">Reference proteome</keyword>
<proteinExistence type="predicted"/>
<accession>A0ABW0PB50</accession>
<dbReference type="RefSeq" id="WP_379716320.1">
    <property type="nucleotide sequence ID" value="NZ_JBHSMS010000006.1"/>
</dbReference>
<dbReference type="InterPro" id="IPR049457">
    <property type="entry name" value="Emfourin"/>
</dbReference>
<protein>
    <submittedName>
        <fullName evidence="1">Protealysin inhibitor emfourin</fullName>
    </submittedName>
</protein>
<dbReference type="EMBL" id="JBHSMS010000006">
    <property type="protein sequence ID" value="MFC5509866.1"/>
    <property type="molecule type" value="Genomic_DNA"/>
</dbReference>
<name>A0ABW0PB50_9BURK</name>
<evidence type="ECO:0000313" key="2">
    <source>
        <dbReference type="Proteomes" id="UP001596031"/>
    </source>
</evidence>
<organism evidence="1 2">
    <name type="scientific">Massilia jejuensis</name>
    <dbReference type="NCBI Taxonomy" id="648894"/>
    <lineage>
        <taxon>Bacteria</taxon>
        <taxon>Pseudomonadati</taxon>
        <taxon>Pseudomonadota</taxon>
        <taxon>Betaproteobacteria</taxon>
        <taxon>Burkholderiales</taxon>
        <taxon>Oxalobacteraceae</taxon>
        <taxon>Telluria group</taxon>
        <taxon>Massilia</taxon>
    </lineage>
</organism>